<comment type="caution">
    <text evidence="1">The sequence shown here is derived from an EMBL/GenBank/DDBJ whole genome shotgun (WGS) entry which is preliminary data.</text>
</comment>
<name>A0ACC6FS08_9HELI</name>
<proteinExistence type="predicted"/>
<keyword evidence="1" id="KW-0067">ATP-binding</keyword>
<gene>
    <name evidence="1" type="ORF">NYG90_04910</name>
</gene>
<evidence type="ECO:0000313" key="2">
    <source>
        <dbReference type="Proteomes" id="UP001173802"/>
    </source>
</evidence>
<keyword evidence="1" id="KW-0547">Nucleotide-binding</keyword>
<dbReference type="Proteomes" id="UP001173802">
    <property type="component" value="Unassembled WGS sequence"/>
</dbReference>
<reference evidence="1 2" key="1">
    <citation type="journal article" date="2023" name="Microorganisms">
        <title>Isolation and Genomic Characteristics of Cat-Borne Campylobacter felis sp. nov. and Sheep-Borne Campylobacter ovis sp. nov.</title>
        <authorList>
            <person name="Wang H."/>
            <person name="Li Y."/>
            <person name="Gu Y."/>
            <person name="Zhou G."/>
            <person name="Chen X."/>
            <person name="Zhang X."/>
            <person name="Shao Z."/>
            <person name="Zhang J."/>
            <person name="Zhang M."/>
        </authorList>
    </citation>
    <scope>NUCLEOTIDE SEQUENCE [LARGE SCALE GENOMIC DNA]</scope>
    <source>
        <strain evidence="1 2">XJK30-2</strain>
    </source>
</reference>
<protein>
    <submittedName>
        <fullName evidence="1">ABC-F family ATP-binding cassette domain-containing protein</fullName>
    </submittedName>
</protein>
<dbReference type="EMBL" id="JANURN010000004">
    <property type="protein sequence ID" value="MDL0082016.1"/>
    <property type="molecule type" value="Genomic_DNA"/>
</dbReference>
<accession>A0ACC6FS08</accession>
<evidence type="ECO:0000313" key="1">
    <source>
        <dbReference type="EMBL" id="MDL0082016.1"/>
    </source>
</evidence>
<organism evidence="1 2">
    <name type="scientific">Helicobacter zhangjianzhongii</name>
    <dbReference type="NCBI Taxonomy" id="2974574"/>
    <lineage>
        <taxon>Bacteria</taxon>
        <taxon>Pseudomonadati</taxon>
        <taxon>Campylobacterota</taxon>
        <taxon>Epsilonproteobacteria</taxon>
        <taxon>Campylobacterales</taxon>
        <taxon>Helicobacteraceae</taxon>
        <taxon>Helicobacter</taxon>
    </lineage>
</organism>
<sequence length="904" mass="100336">MALLSLHNAYKSFGARKVLENASLSLDDGEKVAIIGKNGAGKSTLLKILCEQMPLDSGTLAKRPNLVARILPQDPHFRVDLSVREVCEASLQELVAIHKRVDEINALLQADSRELTQNTELLNELGTLTTQLDSIDGWDLEKRITELIENFHLKDLQDRAIGTLSGGELKRLALATILMQPADLYILDEPTNHLDVEVVEFLESKLNALKACVLFISHDRYFIDNCARRIIEVDSSRLTYFRGGYGAYLSQKAAMLESLAKEHSRTLKLLKAEEEWLHKGVQARRKRNVLRKERVELLRAKAKQNPSLMRQMRLELERESKHHNRTHSHNAQKMIIECENLCVSMGGKPLIKDCSLRILQGDKIAIVGRNGAGKSSLLKVFLGEIAPQSGAIKRGELKIGYFAQTRKELDDSKSLIETFCPNGGDHIEVKGKSMHIYGYLKSFLFPKDLLTQKIGALSGGEKTRVSLALLFTKQYDCLLLDEPTNDLDIATINILEEYLLSFSGALLLISHDRYFIDKLAQKLLILHSPSRAAGTKRGAKVDSSVEESLQSFSQYLDYFKEIAYYKQLESTFTNGDSVLGGQCGSVGVFAEGTDRESANLPQFLQSSHSPTASPRILGEEKQAQSLESTFDKNAQSLSLIPTPSSRADEALPLSSRADEVGVAIHSQKADSRSGYSASAECMDCHAVQAPLAMTAQHAASKKVDSRENTQSVKNSAQDSGLNTPQAAGFSKETSPNGERYPLFCHAATHAAARNDDKNAQILNKSAKDSGLNTKNVSEPAKDSRILELESGLCERVQGRILGVCNRSAREAIHDSSPKAESTNQKPKPKKLSYNEQRELDSLPDRIQSLEAQKQLIEQRLSDETSLARYGVVALAKELESITKELDSSYERYFFLEEKQESLKH</sequence>
<keyword evidence="2" id="KW-1185">Reference proteome</keyword>